<keyword evidence="2" id="KW-0143">Chaperone</keyword>
<dbReference type="GeneTree" id="ENSGT00390000014062"/>
<evidence type="ECO:0000256" key="2">
    <source>
        <dbReference type="ARBA" id="ARBA00023186"/>
    </source>
</evidence>
<evidence type="ECO:0000256" key="4">
    <source>
        <dbReference type="SAM" id="MobiDB-lite"/>
    </source>
</evidence>
<dbReference type="InterPro" id="IPR037647">
    <property type="entry name" value="HIRIP3"/>
</dbReference>
<feature type="compositionally biased region" description="Basic and acidic residues" evidence="4">
    <location>
        <begin position="95"/>
        <end position="105"/>
    </location>
</feature>
<dbReference type="STRING" id="56723.ENSLBEP00000030408"/>
<feature type="domain" description="Histone chaperone" evidence="5">
    <location>
        <begin position="386"/>
        <end position="424"/>
    </location>
</feature>
<protein>
    <submittedName>
        <fullName evidence="6">HIRA-interacting protein 3-like</fullName>
    </submittedName>
</protein>
<dbReference type="PANTHER" id="PTHR15410">
    <property type="entry name" value="HIRA-INTERACTING PROTEIN 3"/>
    <property type="match status" value="1"/>
</dbReference>
<dbReference type="PANTHER" id="PTHR15410:SF2">
    <property type="entry name" value="HIRA-INTERACTING PROTEIN 3"/>
    <property type="match status" value="1"/>
</dbReference>
<feature type="compositionally biased region" description="Basic and acidic residues" evidence="4">
    <location>
        <begin position="236"/>
        <end position="249"/>
    </location>
</feature>
<sequence>MTVTEKQKRSIRTFVCEQLRAETDLSTLTLGILKKRYLAHTRCDSLTSDAKSFMKQVVREELVKMQVSESFLYWSYCTDEEEERAESGSEDEEQEVKKPEGKTNGKSEPPMGSEASSDEEVNESGTKEQESEDADSPDETDKKKPNAAKNDETAGDKSREESDEEEESGADGESGKNATADSNDSSADGEKGECANYDVVFAGETAVEKKMKIHHHRPLLTRKRRNVIDSSDDSEKEEKTSVEKEDKDSGSSSASSDEEEEAAGDSKENKKKNVKKKSANVNGEEEEGAVDDNENKKKNVKKKERATHQRVSPCGIKFCQTLNIHVTLSRLKRYITLCGVHRNYKKLLGGCSSASTRKAALKKELEELGVHGTPSIKKCKKARMKREQAQELAELDTSNIITTNGRPTRRAALAWQKQRSPPSTVHVRSLNSGSDSEQENGVLRGGRRATDWDNLKGIISDDGDSC</sequence>
<dbReference type="GO" id="GO:0005634">
    <property type="term" value="C:nucleus"/>
    <property type="evidence" value="ECO:0007669"/>
    <property type="project" value="UniProtKB-SubCell"/>
</dbReference>
<feature type="compositionally biased region" description="Acidic residues" evidence="4">
    <location>
        <begin position="161"/>
        <end position="170"/>
    </location>
</feature>
<proteinExistence type="predicted"/>
<dbReference type="Proteomes" id="UP000261660">
    <property type="component" value="Unplaced"/>
</dbReference>
<name>A0A3Q3GI26_9LABR</name>
<feature type="region of interest" description="Disordered" evidence="4">
    <location>
        <begin position="82"/>
        <end position="193"/>
    </location>
</feature>
<feature type="region of interest" description="Disordered" evidence="4">
    <location>
        <begin position="209"/>
        <end position="307"/>
    </location>
</feature>
<evidence type="ECO:0000259" key="5">
    <source>
        <dbReference type="SMART" id="SM01082"/>
    </source>
</evidence>
<feature type="compositionally biased region" description="Basic residues" evidence="4">
    <location>
        <begin position="211"/>
        <end position="225"/>
    </location>
</feature>
<dbReference type="Ensembl" id="ENSLBET00000031816.1">
    <property type="protein sequence ID" value="ENSLBEP00000030408.1"/>
    <property type="gene ID" value="ENSLBEG00000022943.1"/>
</dbReference>
<comment type="subcellular location">
    <subcellularLocation>
        <location evidence="1">Nucleus</location>
    </subcellularLocation>
</comment>
<feature type="compositionally biased region" description="Basic and acidic residues" evidence="4">
    <location>
        <begin position="139"/>
        <end position="160"/>
    </location>
</feature>
<feature type="compositionally biased region" description="Polar residues" evidence="4">
    <location>
        <begin position="176"/>
        <end position="186"/>
    </location>
</feature>
<keyword evidence="7" id="KW-1185">Reference proteome</keyword>
<dbReference type="InParanoid" id="A0A3Q3GI26"/>
<evidence type="ECO:0000313" key="7">
    <source>
        <dbReference type="Proteomes" id="UP000261660"/>
    </source>
</evidence>
<dbReference type="SMART" id="SM01082">
    <property type="entry name" value="CHZ"/>
    <property type="match status" value="1"/>
</dbReference>
<feature type="compositionally biased region" description="Acidic residues" evidence="4">
    <location>
        <begin position="82"/>
        <end position="94"/>
    </location>
</feature>
<evidence type="ECO:0000313" key="6">
    <source>
        <dbReference type="Ensembl" id="ENSLBEP00000030408.1"/>
    </source>
</evidence>
<evidence type="ECO:0000256" key="1">
    <source>
        <dbReference type="ARBA" id="ARBA00004123"/>
    </source>
</evidence>
<reference evidence="6" key="2">
    <citation type="submission" date="2025-09" db="UniProtKB">
        <authorList>
            <consortium name="Ensembl"/>
        </authorList>
    </citation>
    <scope>IDENTIFICATION</scope>
</reference>
<feature type="compositionally biased region" description="Acidic residues" evidence="4">
    <location>
        <begin position="283"/>
        <end position="292"/>
    </location>
</feature>
<keyword evidence="3" id="KW-0539">Nucleus</keyword>
<reference evidence="6" key="1">
    <citation type="submission" date="2025-08" db="UniProtKB">
        <authorList>
            <consortium name="Ensembl"/>
        </authorList>
    </citation>
    <scope>IDENTIFICATION</scope>
</reference>
<dbReference type="AlphaFoldDB" id="A0A3Q3GI26"/>
<dbReference type="InterPro" id="IPR019098">
    <property type="entry name" value="Histone_chaperone_domain_CHZ"/>
</dbReference>
<feature type="region of interest" description="Disordered" evidence="4">
    <location>
        <begin position="414"/>
        <end position="447"/>
    </location>
</feature>
<organism evidence="6 7">
    <name type="scientific">Labrus bergylta</name>
    <name type="common">ballan wrasse</name>
    <dbReference type="NCBI Taxonomy" id="56723"/>
    <lineage>
        <taxon>Eukaryota</taxon>
        <taxon>Metazoa</taxon>
        <taxon>Chordata</taxon>
        <taxon>Craniata</taxon>
        <taxon>Vertebrata</taxon>
        <taxon>Euteleostomi</taxon>
        <taxon>Actinopterygii</taxon>
        <taxon>Neopterygii</taxon>
        <taxon>Teleostei</taxon>
        <taxon>Neoteleostei</taxon>
        <taxon>Acanthomorphata</taxon>
        <taxon>Eupercaria</taxon>
        <taxon>Labriformes</taxon>
        <taxon>Labridae</taxon>
        <taxon>Labrus</taxon>
    </lineage>
</organism>
<feature type="compositionally biased region" description="Basic residues" evidence="4">
    <location>
        <begin position="269"/>
        <end position="278"/>
    </location>
</feature>
<accession>A0A3Q3GI26</accession>
<evidence type="ECO:0000256" key="3">
    <source>
        <dbReference type="ARBA" id="ARBA00023242"/>
    </source>
</evidence>